<feature type="DNA-binding region" description="HMG box" evidence="3">
    <location>
        <begin position="62"/>
        <end position="133"/>
    </location>
</feature>
<dbReference type="GO" id="GO:0005634">
    <property type="term" value="C:nucleus"/>
    <property type="evidence" value="ECO:0007669"/>
    <property type="project" value="UniProtKB-UniRule"/>
</dbReference>
<dbReference type="SMART" id="SM00398">
    <property type="entry name" value="HMG"/>
    <property type="match status" value="1"/>
</dbReference>
<protein>
    <recommendedName>
        <fullName evidence="5">HMG box domain-containing protein</fullName>
    </recommendedName>
</protein>
<dbReference type="InterPro" id="IPR009071">
    <property type="entry name" value="HMG_box_dom"/>
</dbReference>
<keyword evidence="2" id="KW-0804">Transcription</keyword>
<dbReference type="PROSITE" id="PS50118">
    <property type="entry name" value="HMG_BOX_2"/>
    <property type="match status" value="1"/>
</dbReference>
<feature type="domain" description="HMG box" evidence="5">
    <location>
        <begin position="62"/>
        <end position="133"/>
    </location>
</feature>
<evidence type="ECO:0000256" key="3">
    <source>
        <dbReference type="PROSITE-ProRule" id="PRU00267"/>
    </source>
</evidence>
<dbReference type="InterPro" id="IPR036910">
    <property type="entry name" value="HMG_box_dom_sf"/>
</dbReference>
<dbReference type="CDD" id="cd01389">
    <property type="entry name" value="HMG-box_ROX1-like"/>
    <property type="match status" value="1"/>
</dbReference>
<dbReference type="PANTHER" id="PTHR10270">
    <property type="entry name" value="SOX TRANSCRIPTION FACTOR"/>
    <property type="match status" value="1"/>
</dbReference>
<dbReference type="Gene3D" id="1.10.30.10">
    <property type="entry name" value="High mobility group box domain"/>
    <property type="match status" value="1"/>
</dbReference>
<evidence type="ECO:0000256" key="1">
    <source>
        <dbReference type="ARBA" id="ARBA00023125"/>
    </source>
</evidence>
<dbReference type="GO" id="GO:0000978">
    <property type="term" value="F:RNA polymerase II cis-regulatory region sequence-specific DNA binding"/>
    <property type="evidence" value="ECO:0007669"/>
    <property type="project" value="TreeGrafter"/>
</dbReference>
<evidence type="ECO:0000256" key="4">
    <source>
        <dbReference type="SAM" id="MobiDB-lite"/>
    </source>
</evidence>
<dbReference type="AlphaFoldDB" id="A0AAD6STR9"/>
<dbReference type="PANTHER" id="PTHR10270:SF161">
    <property type="entry name" value="SEX-DETERMINING REGION Y PROTEIN"/>
    <property type="match status" value="1"/>
</dbReference>
<feature type="region of interest" description="Disordered" evidence="4">
    <location>
        <begin position="138"/>
        <end position="221"/>
    </location>
</feature>
<keyword evidence="1 3" id="KW-0238">DNA-binding</keyword>
<reference evidence="6" key="1">
    <citation type="submission" date="2023-03" db="EMBL/GenBank/DDBJ databases">
        <title>Massive genome expansion in bonnet fungi (Mycena s.s.) driven by repeated elements and novel gene families across ecological guilds.</title>
        <authorList>
            <consortium name="Lawrence Berkeley National Laboratory"/>
            <person name="Harder C.B."/>
            <person name="Miyauchi S."/>
            <person name="Viragh M."/>
            <person name="Kuo A."/>
            <person name="Thoen E."/>
            <person name="Andreopoulos B."/>
            <person name="Lu D."/>
            <person name="Skrede I."/>
            <person name="Drula E."/>
            <person name="Henrissat B."/>
            <person name="Morin E."/>
            <person name="Kohler A."/>
            <person name="Barry K."/>
            <person name="LaButti K."/>
            <person name="Morin E."/>
            <person name="Salamov A."/>
            <person name="Lipzen A."/>
            <person name="Mereny Z."/>
            <person name="Hegedus B."/>
            <person name="Baldrian P."/>
            <person name="Stursova M."/>
            <person name="Weitz H."/>
            <person name="Taylor A."/>
            <person name="Grigoriev I.V."/>
            <person name="Nagy L.G."/>
            <person name="Martin F."/>
            <person name="Kauserud H."/>
        </authorList>
    </citation>
    <scope>NUCLEOTIDE SEQUENCE</scope>
    <source>
        <strain evidence="6">CBHHK200</strain>
    </source>
</reference>
<dbReference type="EMBL" id="JARJCM010000073">
    <property type="protein sequence ID" value="KAJ7032373.1"/>
    <property type="molecule type" value="Genomic_DNA"/>
</dbReference>
<dbReference type="SUPFAM" id="SSF47095">
    <property type="entry name" value="HMG-box"/>
    <property type="match status" value="1"/>
</dbReference>
<feature type="region of interest" description="Disordered" evidence="4">
    <location>
        <begin position="1"/>
        <end position="26"/>
    </location>
</feature>
<keyword evidence="3" id="KW-0539">Nucleus</keyword>
<feature type="compositionally biased region" description="Low complexity" evidence="4">
    <location>
        <begin position="186"/>
        <end position="199"/>
    </location>
</feature>
<comment type="caution">
    <text evidence="6">The sequence shown here is derived from an EMBL/GenBank/DDBJ whole genome shotgun (WGS) entry which is preliminary data.</text>
</comment>
<evidence type="ECO:0000259" key="5">
    <source>
        <dbReference type="PROSITE" id="PS50118"/>
    </source>
</evidence>
<proteinExistence type="predicted"/>
<dbReference type="GO" id="GO:0030154">
    <property type="term" value="P:cell differentiation"/>
    <property type="evidence" value="ECO:0007669"/>
    <property type="project" value="TreeGrafter"/>
</dbReference>
<evidence type="ECO:0000313" key="6">
    <source>
        <dbReference type="EMBL" id="KAJ7032373.1"/>
    </source>
</evidence>
<feature type="compositionally biased region" description="Low complexity" evidence="4">
    <location>
        <begin position="151"/>
        <end position="162"/>
    </location>
</feature>
<dbReference type="Proteomes" id="UP001218188">
    <property type="component" value="Unassembled WGS sequence"/>
</dbReference>
<dbReference type="Pfam" id="PF00505">
    <property type="entry name" value="HMG_box"/>
    <property type="match status" value="1"/>
</dbReference>
<gene>
    <name evidence="6" type="ORF">C8F04DRAFT_1107429</name>
</gene>
<dbReference type="GO" id="GO:0001228">
    <property type="term" value="F:DNA-binding transcription activator activity, RNA polymerase II-specific"/>
    <property type="evidence" value="ECO:0007669"/>
    <property type="project" value="TreeGrafter"/>
</dbReference>
<feature type="compositionally biased region" description="Pro residues" evidence="4">
    <location>
        <begin position="200"/>
        <end position="220"/>
    </location>
</feature>
<name>A0AAD6STR9_9AGAR</name>
<evidence type="ECO:0000313" key="7">
    <source>
        <dbReference type="Proteomes" id="UP001218188"/>
    </source>
</evidence>
<dbReference type="InterPro" id="IPR050140">
    <property type="entry name" value="SRY-related_HMG-box_TF-like"/>
</dbReference>
<organism evidence="6 7">
    <name type="scientific">Mycena alexandri</name>
    <dbReference type="NCBI Taxonomy" id="1745969"/>
    <lineage>
        <taxon>Eukaryota</taxon>
        <taxon>Fungi</taxon>
        <taxon>Dikarya</taxon>
        <taxon>Basidiomycota</taxon>
        <taxon>Agaricomycotina</taxon>
        <taxon>Agaricomycetes</taxon>
        <taxon>Agaricomycetidae</taxon>
        <taxon>Agaricales</taxon>
        <taxon>Marasmiineae</taxon>
        <taxon>Mycenaceae</taxon>
        <taxon>Mycena</taxon>
    </lineage>
</organism>
<sequence>MPAVHSIIPQRQSRRLRQTGPKDHQDDDLWETYDATLLTSVPLLNVKSEPAPVVLLFDVPHIRRSPNAFIFFRSAYVKAQKEAAARSGSVNQTDLSCDAGIVWGTMDDDEKFPYRLMARDAKAAHALTYPNYRYAPKSANGVARKNQKPKATTIRRAASATSDDSDVPPRSRVSHSRPSRKYETNPPTARSTARRTSTPITPPPRRVSPSPTPVPAPPASAPVAQTLEASPVVPKFAPEAYTDNDDKLETAGGSLLASRPILPFGVKRSLSPTIFESLALPIPSSPSSQALPLDDFVAARSSRAPSPVAPVPPAAAEWDGWVYTPLEFPEDEPLCFDAPVGDFGFYHPWNLDVPSGSPTPVIPADDDFVMF</sequence>
<accession>A0AAD6STR9</accession>
<evidence type="ECO:0000256" key="2">
    <source>
        <dbReference type="ARBA" id="ARBA00023163"/>
    </source>
</evidence>
<keyword evidence="7" id="KW-1185">Reference proteome</keyword>